<evidence type="ECO:0000313" key="2">
    <source>
        <dbReference type="EMBL" id="KKN35611.1"/>
    </source>
</evidence>
<dbReference type="Pfam" id="PF00884">
    <property type="entry name" value="Sulfatase"/>
    <property type="match status" value="1"/>
</dbReference>
<dbReference type="InterPro" id="IPR052701">
    <property type="entry name" value="GAG_Ulvan_Degrading_Sulfatases"/>
</dbReference>
<name>A0A0F9SF40_9ZZZZ</name>
<dbReference type="PANTHER" id="PTHR43751:SF3">
    <property type="entry name" value="SULFATASE N-TERMINAL DOMAIN-CONTAINING PROTEIN"/>
    <property type="match status" value="1"/>
</dbReference>
<dbReference type="Gene3D" id="3.40.720.10">
    <property type="entry name" value="Alkaline Phosphatase, subunit A"/>
    <property type="match status" value="1"/>
</dbReference>
<reference evidence="2" key="1">
    <citation type="journal article" date="2015" name="Nature">
        <title>Complex archaea that bridge the gap between prokaryotes and eukaryotes.</title>
        <authorList>
            <person name="Spang A."/>
            <person name="Saw J.H."/>
            <person name="Jorgensen S.L."/>
            <person name="Zaremba-Niedzwiedzka K."/>
            <person name="Martijn J."/>
            <person name="Lind A.E."/>
            <person name="van Eijk R."/>
            <person name="Schleper C."/>
            <person name="Guy L."/>
            <person name="Ettema T.J."/>
        </authorList>
    </citation>
    <scope>NUCLEOTIDE SEQUENCE</scope>
</reference>
<gene>
    <name evidence="2" type="ORF">LCGC14_0781950</name>
</gene>
<protein>
    <recommendedName>
        <fullName evidence="1">Sulfatase N-terminal domain-containing protein</fullName>
    </recommendedName>
</protein>
<dbReference type="PANTHER" id="PTHR43751">
    <property type="entry name" value="SULFATASE"/>
    <property type="match status" value="1"/>
</dbReference>
<feature type="domain" description="Sulfatase N-terminal" evidence="1">
    <location>
        <begin position="9"/>
        <end position="339"/>
    </location>
</feature>
<dbReference type="InterPro" id="IPR017850">
    <property type="entry name" value="Alkaline_phosphatase_core_sf"/>
</dbReference>
<dbReference type="AlphaFoldDB" id="A0A0F9SF40"/>
<accession>A0A0F9SF40</accession>
<comment type="caution">
    <text evidence="2">The sequence shown here is derived from an EMBL/GenBank/DDBJ whole genome shotgun (WGS) entry which is preliminary data.</text>
</comment>
<dbReference type="SUPFAM" id="SSF53649">
    <property type="entry name" value="Alkaline phosphatase-like"/>
    <property type="match status" value="1"/>
</dbReference>
<evidence type="ECO:0000259" key="1">
    <source>
        <dbReference type="Pfam" id="PF00884"/>
    </source>
</evidence>
<dbReference type="InterPro" id="IPR000917">
    <property type="entry name" value="Sulfatase_N"/>
</dbReference>
<dbReference type="EMBL" id="LAZR01002026">
    <property type="protein sequence ID" value="KKN35611.1"/>
    <property type="molecule type" value="Genomic_DNA"/>
</dbReference>
<proteinExistence type="predicted"/>
<dbReference type="CDD" id="cd16148">
    <property type="entry name" value="sulfatase_like"/>
    <property type="match status" value="1"/>
</dbReference>
<organism evidence="2">
    <name type="scientific">marine sediment metagenome</name>
    <dbReference type="NCBI Taxonomy" id="412755"/>
    <lineage>
        <taxon>unclassified sequences</taxon>
        <taxon>metagenomes</taxon>
        <taxon>ecological metagenomes</taxon>
    </lineage>
</organism>
<sequence length="495" mass="57904">MLYLKNMRILYIDIDTLRPDHLGCYGYHRNTSPHIDKIAEEGTIFTECYVSDAPCLPSRAALFTGRFGIHSGIVGHGGTTADLKLTGEIRGFQDQYLRYNWISMLRRAKLYPVSISPFAERHSAFWFYSGWKEMYNTGFRGNERADQVFPFVEKWLKDNKQKDNWFLHVNFWDPHTPYRTPMEFGNSFENEPAPPWLTQEVIDKQRKSYGPHSACEPMGFTLQESPEGLPRLKRFKEIRDLDDFKLWVDGYDVGIRYIDDYIGKVVEILKDFGIFEDTLIIISSDHGENQGELNIYGDHATACHVTNRVPLIIKWPQKNWGNEYNSLIYQSDMAATLIDGFELTVPEFWDGKSFLNSLDTNIQFGREFLVISQNAWSCQRGVRFNNWTLINTYHTCLKDFPKTMLFDYEKDYHMLKNIADERPEIVEKGVELLETWHKNMIPDNSSKIDPMETVLKEGGPFHTRGILDYYLNRLKKSGRENMVKIILDRQESYNF</sequence>